<gene>
    <name evidence="1" type="primary">der_16</name>
    <name evidence="1" type="ORF">CM83_105052</name>
</gene>
<dbReference type="EMBL" id="GBHO01044940">
    <property type="protein sequence ID" value="JAF98663.1"/>
    <property type="molecule type" value="Transcribed_RNA"/>
</dbReference>
<dbReference type="AlphaFoldDB" id="A0A0A9VSG7"/>
<reference evidence="1" key="1">
    <citation type="journal article" date="2014" name="PLoS ONE">
        <title>Transcriptome-Based Identification of ABC Transporters in the Western Tarnished Plant Bug Lygus hesperus.</title>
        <authorList>
            <person name="Hull J.J."/>
            <person name="Chaney K."/>
            <person name="Geib S.M."/>
            <person name="Fabrick J.A."/>
            <person name="Brent C.S."/>
            <person name="Walsh D."/>
            <person name="Lavine L.C."/>
        </authorList>
    </citation>
    <scope>NUCLEOTIDE SEQUENCE</scope>
</reference>
<protein>
    <submittedName>
        <fullName evidence="1">GTPase Der</fullName>
    </submittedName>
</protein>
<proteinExistence type="predicted"/>
<name>A0A0A9VSG7_LYGHE</name>
<evidence type="ECO:0000313" key="1">
    <source>
        <dbReference type="EMBL" id="JAF98663.1"/>
    </source>
</evidence>
<sequence>MVLEEQDEDEYPQQEEAVGKLAAFKARRENLFAKLTATRDVSKQTGPNSISNFLARCEELKQLKDKFDQYQLIIIDMNGLVPPEERLPVDSVSIAFDEVYYEIKATERVLNARMGVREENPD</sequence>
<feature type="non-terminal residue" evidence="1">
    <location>
        <position position="122"/>
    </location>
</feature>
<reference evidence="1" key="2">
    <citation type="submission" date="2014-07" db="EMBL/GenBank/DDBJ databases">
        <authorList>
            <person name="Hull J."/>
        </authorList>
    </citation>
    <scope>NUCLEOTIDE SEQUENCE</scope>
</reference>
<accession>A0A0A9VSG7</accession>
<organism evidence="1">
    <name type="scientific">Lygus hesperus</name>
    <name type="common">Western plant bug</name>
    <dbReference type="NCBI Taxonomy" id="30085"/>
    <lineage>
        <taxon>Eukaryota</taxon>
        <taxon>Metazoa</taxon>
        <taxon>Ecdysozoa</taxon>
        <taxon>Arthropoda</taxon>
        <taxon>Hexapoda</taxon>
        <taxon>Insecta</taxon>
        <taxon>Pterygota</taxon>
        <taxon>Neoptera</taxon>
        <taxon>Paraneoptera</taxon>
        <taxon>Hemiptera</taxon>
        <taxon>Heteroptera</taxon>
        <taxon>Panheteroptera</taxon>
        <taxon>Cimicomorpha</taxon>
        <taxon>Miridae</taxon>
        <taxon>Mirini</taxon>
        <taxon>Lygus</taxon>
    </lineage>
</organism>